<dbReference type="Gene3D" id="1.10.10.10">
    <property type="entry name" value="Winged helix-like DNA-binding domain superfamily/Winged helix DNA-binding domain"/>
    <property type="match status" value="1"/>
</dbReference>
<dbReference type="InterPro" id="IPR000014">
    <property type="entry name" value="PAS"/>
</dbReference>
<dbReference type="Proteomes" id="UP000276055">
    <property type="component" value="Unassembled WGS sequence"/>
</dbReference>
<proteinExistence type="predicted"/>
<dbReference type="PROSITE" id="PS50921">
    <property type="entry name" value="ANTAR"/>
    <property type="match status" value="1"/>
</dbReference>
<evidence type="ECO:0000313" key="3">
    <source>
        <dbReference type="EMBL" id="RKR30132.1"/>
    </source>
</evidence>
<feature type="domain" description="PAS" evidence="1">
    <location>
        <begin position="26"/>
        <end position="82"/>
    </location>
</feature>
<evidence type="ECO:0000259" key="1">
    <source>
        <dbReference type="PROSITE" id="PS50112"/>
    </source>
</evidence>
<dbReference type="SMART" id="SM01012">
    <property type="entry name" value="ANTAR"/>
    <property type="match status" value="1"/>
</dbReference>
<protein>
    <submittedName>
        <fullName evidence="3">PAS domain-containing protein</fullName>
    </submittedName>
</protein>
<dbReference type="AlphaFoldDB" id="A0A495FMB1"/>
<reference evidence="3 4" key="1">
    <citation type="submission" date="2018-10" db="EMBL/GenBank/DDBJ databases">
        <title>Genomic Encyclopedia of Type Strains, Phase IV (KMG-IV): sequencing the most valuable type-strain genomes for metagenomic binning, comparative biology and taxonomic classification.</title>
        <authorList>
            <person name="Goeker M."/>
        </authorList>
    </citation>
    <scope>NUCLEOTIDE SEQUENCE [LARGE SCALE GENOMIC DNA]</scope>
    <source>
        <strain evidence="3 4">DSM 25586</strain>
    </source>
</reference>
<dbReference type="InterPro" id="IPR013655">
    <property type="entry name" value="PAS_fold_3"/>
</dbReference>
<sequence length="227" mass="25382">MSMTRLKTLQTFSSALVGEACLAGTFHYDVMSRELWWSEEIFRIHGYHRGEVVPTTGLMMSHLHENDRKRCREIFEEAARAGGFFASYHRLYDARRRERTVLTVGEGVPGGDGKPLFIDGFILDLTRTVQVETDRSSREAIAGAIGTRDLIEQAKGILMGILHIGSDAAFQRISAYSQHHNFKVAHTASAIVRLANNTDDTATLRSLIHALDTRFSARHDAGRVLNP</sequence>
<evidence type="ECO:0000259" key="2">
    <source>
        <dbReference type="PROSITE" id="PS50921"/>
    </source>
</evidence>
<dbReference type="Gene3D" id="3.30.450.20">
    <property type="entry name" value="PAS domain"/>
    <property type="match status" value="1"/>
</dbReference>
<feature type="domain" description="ANTAR" evidence="2">
    <location>
        <begin position="131"/>
        <end position="192"/>
    </location>
</feature>
<gene>
    <name evidence="3" type="ORF">C8D78_0451</name>
</gene>
<name>A0A495FMB1_9MICC</name>
<accession>A0A495FMB1</accession>
<dbReference type="Pfam" id="PF08447">
    <property type="entry name" value="PAS_3"/>
    <property type="match status" value="1"/>
</dbReference>
<dbReference type="Pfam" id="PF03861">
    <property type="entry name" value="ANTAR"/>
    <property type="match status" value="1"/>
</dbReference>
<dbReference type="InterPro" id="IPR036388">
    <property type="entry name" value="WH-like_DNA-bd_sf"/>
</dbReference>
<dbReference type="PROSITE" id="PS50112">
    <property type="entry name" value="PAS"/>
    <property type="match status" value="1"/>
</dbReference>
<dbReference type="InterPro" id="IPR035965">
    <property type="entry name" value="PAS-like_dom_sf"/>
</dbReference>
<evidence type="ECO:0000313" key="4">
    <source>
        <dbReference type="Proteomes" id="UP000276055"/>
    </source>
</evidence>
<dbReference type="EMBL" id="RBIR01000001">
    <property type="protein sequence ID" value="RKR30132.1"/>
    <property type="molecule type" value="Genomic_DNA"/>
</dbReference>
<dbReference type="InterPro" id="IPR005561">
    <property type="entry name" value="ANTAR"/>
</dbReference>
<dbReference type="GO" id="GO:0003723">
    <property type="term" value="F:RNA binding"/>
    <property type="evidence" value="ECO:0007669"/>
    <property type="project" value="InterPro"/>
</dbReference>
<organism evidence="3 4">
    <name type="scientific">Arthrobacter oryzae</name>
    <dbReference type="NCBI Taxonomy" id="409290"/>
    <lineage>
        <taxon>Bacteria</taxon>
        <taxon>Bacillati</taxon>
        <taxon>Actinomycetota</taxon>
        <taxon>Actinomycetes</taxon>
        <taxon>Micrococcales</taxon>
        <taxon>Micrococcaceae</taxon>
        <taxon>Arthrobacter</taxon>
    </lineage>
</organism>
<comment type="caution">
    <text evidence="3">The sequence shown here is derived from an EMBL/GenBank/DDBJ whole genome shotgun (WGS) entry which is preliminary data.</text>
</comment>
<dbReference type="SUPFAM" id="SSF55785">
    <property type="entry name" value="PYP-like sensor domain (PAS domain)"/>
    <property type="match status" value="1"/>
</dbReference>